<sequence>MSQKEFFRIRLYFTAAVAVLIWALLAWDYFHGGVPSHHLLANENLPEISNGWGAVLLPVLTWVLLYRMHKRAFSQTDPSKILKREVYGFAGALAFGIILSAFFTLGYPEYCSYMLMGLLAVAFFVPVYRAGCLLGFVLGMSYTFGAVLPTLIGSVLCLASFVAYKLIRTAILYMGAKVMLLASVRK</sequence>
<accession>A0A364RC39</accession>
<dbReference type="RefSeq" id="WP_112306517.1">
    <property type="nucleotide sequence ID" value="NZ_QMDV01000004.1"/>
</dbReference>
<dbReference type="EMBL" id="QMDV01000004">
    <property type="protein sequence ID" value="RAU81839.1"/>
    <property type="molecule type" value="Genomic_DNA"/>
</dbReference>
<feature type="transmembrane region" description="Helical" evidence="1">
    <location>
        <begin position="86"/>
        <end position="107"/>
    </location>
</feature>
<gene>
    <name evidence="2" type="ORF">DP923_14180</name>
</gene>
<evidence type="ECO:0000313" key="3">
    <source>
        <dbReference type="Proteomes" id="UP000251692"/>
    </source>
</evidence>
<feature type="transmembrane region" description="Helical" evidence="1">
    <location>
        <begin position="113"/>
        <end position="130"/>
    </location>
</feature>
<keyword evidence="1" id="KW-0472">Membrane</keyword>
<proteinExistence type="predicted"/>
<feature type="transmembrane region" description="Helical" evidence="1">
    <location>
        <begin position="142"/>
        <end position="161"/>
    </location>
</feature>
<feature type="transmembrane region" description="Helical" evidence="1">
    <location>
        <begin position="12"/>
        <end position="30"/>
    </location>
</feature>
<feature type="transmembrane region" description="Helical" evidence="1">
    <location>
        <begin position="50"/>
        <end position="66"/>
    </location>
</feature>
<name>A0A364RC39_9BACT</name>
<evidence type="ECO:0000256" key="1">
    <source>
        <dbReference type="SAM" id="Phobius"/>
    </source>
</evidence>
<dbReference type="AlphaFoldDB" id="A0A364RC39"/>
<reference evidence="2 3" key="1">
    <citation type="submission" date="2018-06" db="EMBL/GenBank/DDBJ databases">
        <authorList>
            <person name="Liu Z.-W."/>
        </authorList>
    </citation>
    <scope>NUCLEOTIDE SEQUENCE [LARGE SCALE GENOMIC DNA]</scope>
    <source>
        <strain evidence="2 3">2b14</strain>
    </source>
</reference>
<dbReference type="Proteomes" id="UP000251692">
    <property type="component" value="Unassembled WGS sequence"/>
</dbReference>
<dbReference type="OrthoDB" id="9815205at2"/>
<comment type="caution">
    <text evidence="2">The sequence shown here is derived from an EMBL/GenBank/DDBJ whole genome shotgun (WGS) entry which is preliminary data.</text>
</comment>
<keyword evidence="1" id="KW-0812">Transmembrane</keyword>
<keyword evidence="3" id="KW-1185">Reference proteome</keyword>
<reference evidence="2 3" key="2">
    <citation type="submission" date="2018-07" db="EMBL/GenBank/DDBJ databases">
        <title>Pontibacter sp. 2b14 genomic sequence and assembly.</title>
        <authorList>
            <person name="Du Z.-J."/>
        </authorList>
    </citation>
    <scope>NUCLEOTIDE SEQUENCE [LARGE SCALE GENOMIC DNA]</scope>
    <source>
        <strain evidence="2 3">2b14</strain>
    </source>
</reference>
<keyword evidence="1" id="KW-1133">Transmembrane helix</keyword>
<organism evidence="2 3">
    <name type="scientific">Pontibacter arcticus</name>
    <dbReference type="NCBI Taxonomy" id="2080288"/>
    <lineage>
        <taxon>Bacteria</taxon>
        <taxon>Pseudomonadati</taxon>
        <taxon>Bacteroidota</taxon>
        <taxon>Cytophagia</taxon>
        <taxon>Cytophagales</taxon>
        <taxon>Hymenobacteraceae</taxon>
        <taxon>Pontibacter</taxon>
    </lineage>
</organism>
<evidence type="ECO:0000313" key="2">
    <source>
        <dbReference type="EMBL" id="RAU81839.1"/>
    </source>
</evidence>
<protein>
    <submittedName>
        <fullName evidence="2">Uncharacterized protein</fullName>
    </submittedName>
</protein>